<comment type="similarity">
    <text evidence="2">Belongs to the patched family.</text>
</comment>
<evidence type="ECO:0000256" key="4">
    <source>
        <dbReference type="ARBA" id="ARBA00022989"/>
    </source>
</evidence>
<keyword evidence="3 7" id="KW-0812">Transmembrane</keyword>
<feature type="transmembrane region" description="Helical" evidence="7">
    <location>
        <begin position="511"/>
        <end position="529"/>
    </location>
</feature>
<keyword evidence="4 7" id="KW-1133">Transmembrane helix</keyword>
<reference evidence="9 10" key="1">
    <citation type="submission" date="2014-11" db="EMBL/GenBank/DDBJ databases">
        <title>Genetic blueprint of the zoonotic pathogen Toxocara canis.</title>
        <authorList>
            <person name="Zhu X.-Q."/>
            <person name="Korhonen P.K."/>
            <person name="Cai H."/>
            <person name="Young N.D."/>
            <person name="Nejsum P."/>
            <person name="von Samson-Himmelstjerna G."/>
            <person name="Boag P.R."/>
            <person name="Tan P."/>
            <person name="Li Q."/>
            <person name="Min J."/>
            <person name="Yang Y."/>
            <person name="Wang X."/>
            <person name="Fang X."/>
            <person name="Hall R.S."/>
            <person name="Hofmann A."/>
            <person name="Sternberg P.W."/>
            <person name="Jex A.R."/>
            <person name="Gasser R.B."/>
        </authorList>
    </citation>
    <scope>NUCLEOTIDE SEQUENCE [LARGE SCALE GENOMIC DNA]</scope>
    <source>
        <strain evidence="9">PN_DK_2014</strain>
    </source>
</reference>
<feature type="transmembrane region" description="Helical" evidence="7">
    <location>
        <begin position="111"/>
        <end position="135"/>
    </location>
</feature>
<dbReference type="InterPro" id="IPR000731">
    <property type="entry name" value="SSD"/>
</dbReference>
<dbReference type="OrthoDB" id="6510177at2759"/>
<dbReference type="PANTHER" id="PTHR10796:SF94">
    <property type="entry name" value="SSD DOMAIN-CONTAINING PROTEIN"/>
    <property type="match status" value="1"/>
</dbReference>
<evidence type="ECO:0000256" key="5">
    <source>
        <dbReference type="ARBA" id="ARBA00023136"/>
    </source>
</evidence>
<evidence type="ECO:0000256" key="1">
    <source>
        <dbReference type="ARBA" id="ARBA00004141"/>
    </source>
</evidence>
<feature type="transmembrane region" description="Helical" evidence="7">
    <location>
        <begin position="578"/>
        <end position="605"/>
    </location>
</feature>
<evidence type="ECO:0000256" key="2">
    <source>
        <dbReference type="ARBA" id="ARBA00005585"/>
    </source>
</evidence>
<evidence type="ECO:0000256" key="6">
    <source>
        <dbReference type="ARBA" id="ARBA00023180"/>
    </source>
</evidence>
<evidence type="ECO:0000256" key="7">
    <source>
        <dbReference type="SAM" id="Phobius"/>
    </source>
</evidence>
<feature type="transmembrane region" description="Helical" evidence="7">
    <location>
        <begin position="611"/>
        <end position="633"/>
    </location>
</feature>
<comment type="caution">
    <text evidence="9">The sequence shown here is derived from an EMBL/GenBank/DDBJ whole genome shotgun (WGS) entry which is preliminary data.</text>
</comment>
<feature type="domain" description="SSD" evidence="8">
    <location>
        <begin position="82"/>
        <end position="238"/>
    </location>
</feature>
<evidence type="ECO:0000256" key="3">
    <source>
        <dbReference type="ARBA" id="ARBA00022692"/>
    </source>
</evidence>
<name>A0A0B2VW34_TOXCA</name>
<evidence type="ECO:0000259" key="8">
    <source>
        <dbReference type="PROSITE" id="PS50156"/>
    </source>
</evidence>
<organism evidence="9 10">
    <name type="scientific">Toxocara canis</name>
    <name type="common">Canine roundworm</name>
    <dbReference type="NCBI Taxonomy" id="6265"/>
    <lineage>
        <taxon>Eukaryota</taxon>
        <taxon>Metazoa</taxon>
        <taxon>Ecdysozoa</taxon>
        <taxon>Nematoda</taxon>
        <taxon>Chromadorea</taxon>
        <taxon>Rhabditida</taxon>
        <taxon>Spirurina</taxon>
        <taxon>Ascaridomorpha</taxon>
        <taxon>Ascaridoidea</taxon>
        <taxon>Toxocaridae</taxon>
        <taxon>Toxocara</taxon>
    </lineage>
</organism>
<keyword evidence="6" id="KW-0325">Glycoprotein</keyword>
<dbReference type="EMBL" id="JPKZ01000758">
    <property type="protein sequence ID" value="KHN85567.1"/>
    <property type="molecule type" value="Genomic_DNA"/>
</dbReference>
<sequence>MKSRPVNGTIADGLATAVESLHAVAIFYILSAHGHMGRKRLQQWEISLLEQSEQRNFSEYFDFYVYGDQIANYEAEKSHQKAISMLSVGIILMLTYMTYIMSGLPRKSQVLLTVVAISSPLLACATSFALLGWFGIAYNSFMSLTPSLVLGIGVDDAFLLLHHWRKNADIVDPAERMRRVICEIGPSMTITSLTNALAFGVGAFSPTKIMSLFCLCTALAMWLDYVFELSVFAPCLLLTSRWEKENKKVEYGSEVHTVWWRYSKLIVSKWGRLSAVIVVVLLYVGTFFGIQKMETTFDASKTFPPTSPLKCSIDLVNVIYAQHAPINFVVSNPPNLTDPSDLANFMGMVESLESRPEAYGRERTLWWLFNYIEYCRNQLGIEMSLNGANSSISLNYLDDFAKTQILGDQNIVHYHINERGQTVLDSFILTVIYKGADGWLARAQLSYEIREFLLDYAQYNITLFDYDSSIFDLITTVKKEMAKTVLITLCCMACVCFAFTPNILVTSIATLSILSISCTLLGMLGWWNLDIDPITMISVLMAVGFSVDFSAHTCYHFHKYALTRHAIPPRSDEKVAKLAHIFNAIGNPLIEAGASTVICLFPLFAIDSYDIRAFAKTVCLVGALGILHGLFILPSVLSLELGSKRCDGSKACQRPALLSSESIAKESIPMM</sequence>
<feature type="transmembrane region" description="Helical" evidence="7">
    <location>
        <begin position="82"/>
        <end position="99"/>
    </location>
</feature>
<dbReference type="GO" id="GO:0018996">
    <property type="term" value="P:molting cycle, collagen and cuticulin-based cuticle"/>
    <property type="evidence" value="ECO:0007669"/>
    <property type="project" value="TreeGrafter"/>
</dbReference>
<dbReference type="InterPro" id="IPR051697">
    <property type="entry name" value="Patched_domain-protein"/>
</dbReference>
<accession>A0A0B2VW34</accession>
<dbReference type="Pfam" id="PF02460">
    <property type="entry name" value="Patched"/>
    <property type="match status" value="1"/>
</dbReference>
<dbReference type="PROSITE" id="PS50156">
    <property type="entry name" value="SSD"/>
    <property type="match status" value="1"/>
</dbReference>
<dbReference type="PANTHER" id="PTHR10796">
    <property type="entry name" value="PATCHED-RELATED"/>
    <property type="match status" value="1"/>
</dbReference>
<keyword evidence="10" id="KW-1185">Reference proteome</keyword>
<dbReference type="OMA" id="SSKSECW"/>
<dbReference type="SUPFAM" id="SSF82866">
    <property type="entry name" value="Multidrug efflux transporter AcrB transmembrane domain"/>
    <property type="match status" value="2"/>
</dbReference>
<dbReference type="GO" id="GO:0030659">
    <property type="term" value="C:cytoplasmic vesicle membrane"/>
    <property type="evidence" value="ECO:0007669"/>
    <property type="project" value="TreeGrafter"/>
</dbReference>
<gene>
    <name evidence="9" type="primary">Ptchd3</name>
    <name evidence="9" type="ORF">Tcan_17064</name>
</gene>
<dbReference type="InterPro" id="IPR003392">
    <property type="entry name" value="PTHD_SSD"/>
</dbReference>
<dbReference type="AlphaFoldDB" id="A0A0B2VW34"/>
<dbReference type="GO" id="GO:0005886">
    <property type="term" value="C:plasma membrane"/>
    <property type="evidence" value="ECO:0007669"/>
    <property type="project" value="TreeGrafter"/>
</dbReference>
<dbReference type="Gene3D" id="1.20.1640.10">
    <property type="entry name" value="Multidrug efflux transporter AcrB transmembrane domain"/>
    <property type="match status" value="2"/>
</dbReference>
<keyword evidence="5 7" id="KW-0472">Membrane</keyword>
<feature type="transmembrane region" description="Helical" evidence="7">
    <location>
        <begin position="485"/>
        <end position="504"/>
    </location>
</feature>
<protein>
    <submittedName>
        <fullName evidence="9">Patched domain-containing protein 3</fullName>
    </submittedName>
</protein>
<dbReference type="GO" id="GO:0006897">
    <property type="term" value="P:endocytosis"/>
    <property type="evidence" value="ECO:0007669"/>
    <property type="project" value="TreeGrafter"/>
</dbReference>
<evidence type="ECO:0000313" key="10">
    <source>
        <dbReference type="Proteomes" id="UP000031036"/>
    </source>
</evidence>
<proteinExistence type="inferred from homology"/>
<comment type="subcellular location">
    <subcellularLocation>
        <location evidence="1">Membrane</location>
        <topology evidence="1">Multi-pass membrane protein</topology>
    </subcellularLocation>
</comment>
<feature type="transmembrane region" description="Helical" evidence="7">
    <location>
        <begin position="270"/>
        <end position="290"/>
    </location>
</feature>
<evidence type="ECO:0000313" key="9">
    <source>
        <dbReference type="EMBL" id="KHN85567.1"/>
    </source>
</evidence>
<dbReference type="Proteomes" id="UP000031036">
    <property type="component" value="Unassembled WGS sequence"/>
</dbReference>
<feature type="transmembrane region" description="Helical" evidence="7">
    <location>
        <begin position="210"/>
        <end position="238"/>
    </location>
</feature>